<name>A0A9P6C4F5_9AGAR</name>
<keyword evidence="2" id="KW-1185">Reference proteome</keyword>
<accession>A0A9P6C4F5</accession>
<reference evidence="1" key="1">
    <citation type="submission" date="2020-11" db="EMBL/GenBank/DDBJ databases">
        <authorList>
            <consortium name="DOE Joint Genome Institute"/>
            <person name="Ahrendt S."/>
            <person name="Riley R."/>
            <person name="Andreopoulos W."/>
            <person name="Labutti K."/>
            <person name="Pangilinan J."/>
            <person name="Ruiz-Duenas F.J."/>
            <person name="Barrasa J.M."/>
            <person name="Sanchez-Garcia M."/>
            <person name="Camarero S."/>
            <person name="Miyauchi S."/>
            <person name="Serrano A."/>
            <person name="Linde D."/>
            <person name="Babiker R."/>
            <person name="Drula E."/>
            <person name="Ayuso-Fernandez I."/>
            <person name="Pacheco R."/>
            <person name="Padilla G."/>
            <person name="Ferreira P."/>
            <person name="Barriuso J."/>
            <person name="Kellner H."/>
            <person name="Castanera R."/>
            <person name="Alfaro M."/>
            <person name="Ramirez L."/>
            <person name="Pisabarro A.G."/>
            <person name="Kuo A."/>
            <person name="Tritt A."/>
            <person name="Lipzen A."/>
            <person name="He G."/>
            <person name="Yan M."/>
            <person name="Ng V."/>
            <person name="Cullen D."/>
            <person name="Martin F."/>
            <person name="Rosso M.-N."/>
            <person name="Henrissat B."/>
            <person name="Hibbett D."/>
            <person name="Martinez A.T."/>
            <person name="Grigoriev I.V."/>
        </authorList>
    </citation>
    <scope>NUCLEOTIDE SEQUENCE</scope>
    <source>
        <strain evidence="1">MF-IS2</strain>
    </source>
</reference>
<comment type="caution">
    <text evidence="1">The sequence shown here is derived from an EMBL/GenBank/DDBJ whole genome shotgun (WGS) entry which is preliminary data.</text>
</comment>
<sequence length="309" mass="35090">MPIAGAFTSLITLKLELHYRYFHRRQRAPAPEPGVLCIQDLSNLVVSAKDTLSTFVVITHYARFRRGEIGELFPIHAGPFPNLTRLKFEFSLYGMRLEHPEGLTKFIGHCAPNLKCMALVSNGSRYGDMTDGLQTYTILLSGLKTLTVPSLRVLVMSLSRREITPLFAVLAAGFAPHLRKLTLIPPRNDSFRYGEFISLVESVIKGGSGDTLEELHTRIRVFSPAHLGLLYNHFPRLQSLHLDYWFLRTSPDDVAQHEIPEVIFTAFRKQVHPDWSKRKLDFKEMGFDPTFSGHPDRELRHLIVGGLDL</sequence>
<dbReference type="AlphaFoldDB" id="A0A9P6C4F5"/>
<dbReference type="InterPro" id="IPR032675">
    <property type="entry name" value="LRR_dom_sf"/>
</dbReference>
<dbReference type="Gene3D" id="3.80.10.10">
    <property type="entry name" value="Ribonuclease Inhibitor"/>
    <property type="match status" value="1"/>
</dbReference>
<evidence type="ECO:0000313" key="2">
    <source>
        <dbReference type="Proteomes" id="UP000807342"/>
    </source>
</evidence>
<evidence type="ECO:0000313" key="1">
    <source>
        <dbReference type="EMBL" id="KAF9448705.1"/>
    </source>
</evidence>
<dbReference type="EMBL" id="MU151152">
    <property type="protein sequence ID" value="KAF9448705.1"/>
    <property type="molecule type" value="Genomic_DNA"/>
</dbReference>
<dbReference type="Proteomes" id="UP000807342">
    <property type="component" value="Unassembled WGS sequence"/>
</dbReference>
<gene>
    <name evidence="1" type="ORF">P691DRAFT_29043</name>
</gene>
<organism evidence="1 2">
    <name type="scientific">Macrolepiota fuliginosa MF-IS2</name>
    <dbReference type="NCBI Taxonomy" id="1400762"/>
    <lineage>
        <taxon>Eukaryota</taxon>
        <taxon>Fungi</taxon>
        <taxon>Dikarya</taxon>
        <taxon>Basidiomycota</taxon>
        <taxon>Agaricomycotina</taxon>
        <taxon>Agaricomycetes</taxon>
        <taxon>Agaricomycetidae</taxon>
        <taxon>Agaricales</taxon>
        <taxon>Agaricineae</taxon>
        <taxon>Agaricaceae</taxon>
        <taxon>Macrolepiota</taxon>
    </lineage>
</organism>
<protein>
    <submittedName>
        <fullName evidence="1">Uncharacterized protein</fullName>
    </submittedName>
</protein>
<proteinExistence type="predicted"/>